<evidence type="ECO:0000313" key="3">
    <source>
        <dbReference type="Proteomes" id="UP000094527"/>
    </source>
</evidence>
<dbReference type="EMBL" id="LJIJ01002148">
    <property type="protein sequence ID" value="ODM90139.1"/>
    <property type="molecule type" value="Genomic_DNA"/>
</dbReference>
<name>A0A1D2MB24_ORCCI</name>
<protein>
    <submittedName>
        <fullName evidence="2">Uncharacterized protein</fullName>
    </submittedName>
</protein>
<keyword evidence="1" id="KW-0732">Signal</keyword>
<organism evidence="2 3">
    <name type="scientific">Orchesella cincta</name>
    <name type="common">Springtail</name>
    <name type="synonym">Podura cincta</name>
    <dbReference type="NCBI Taxonomy" id="48709"/>
    <lineage>
        <taxon>Eukaryota</taxon>
        <taxon>Metazoa</taxon>
        <taxon>Ecdysozoa</taxon>
        <taxon>Arthropoda</taxon>
        <taxon>Hexapoda</taxon>
        <taxon>Collembola</taxon>
        <taxon>Entomobryomorpha</taxon>
        <taxon>Entomobryoidea</taxon>
        <taxon>Orchesellidae</taxon>
        <taxon>Orchesellinae</taxon>
        <taxon>Orchesella</taxon>
    </lineage>
</organism>
<feature type="signal peptide" evidence="1">
    <location>
        <begin position="1"/>
        <end position="17"/>
    </location>
</feature>
<sequence>MVTLKAIFLLVTTLASCIDGGKVTIKKCCPAGDVIDVSVMKCRDSGSLKWSPTFSQADDEDGGAEVGNDGYEIQSKIPQCPGSGVHIIPLRDLEEHSIFAAKFRLLKSGDIVAKHANGHWITVPENSCIDGLQNFGESGDTYSGNENDQALLTCPLMEDEM</sequence>
<comment type="caution">
    <text evidence="2">The sequence shown here is derived from an EMBL/GenBank/DDBJ whole genome shotgun (WGS) entry which is preliminary data.</text>
</comment>
<reference evidence="2 3" key="1">
    <citation type="journal article" date="2016" name="Genome Biol. Evol.">
        <title>Gene Family Evolution Reflects Adaptation to Soil Environmental Stressors in the Genome of the Collembolan Orchesella cincta.</title>
        <authorList>
            <person name="Faddeeva-Vakhrusheva A."/>
            <person name="Derks M.F."/>
            <person name="Anvar S.Y."/>
            <person name="Agamennone V."/>
            <person name="Suring W."/>
            <person name="Smit S."/>
            <person name="van Straalen N.M."/>
            <person name="Roelofs D."/>
        </authorList>
    </citation>
    <scope>NUCLEOTIDE SEQUENCE [LARGE SCALE GENOMIC DNA]</scope>
    <source>
        <tissue evidence="2">Mixed pool</tissue>
    </source>
</reference>
<feature type="chain" id="PRO_5008903736" evidence="1">
    <location>
        <begin position="18"/>
        <end position="161"/>
    </location>
</feature>
<gene>
    <name evidence="2" type="ORF">Ocin01_16544</name>
</gene>
<evidence type="ECO:0000256" key="1">
    <source>
        <dbReference type="SAM" id="SignalP"/>
    </source>
</evidence>
<dbReference type="Proteomes" id="UP000094527">
    <property type="component" value="Unassembled WGS sequence"/>
</dbReference>
<proteinExistence type="predicted"/>
<dbReference type="PROSITE" id="PS51257">
    <property type="entry name" value="PROKAR_LIPOPROTEIN"/>
    <property type="match status" value="1"/>
</dbReference>
<accession>A0A1D2MB24</accession>
<dbReference type="AlphaFoldDB" id="A0A1D2MB24"/>
<evidence type="ECO:0000313" key="2">
    <source>
        <dbReference type="EMBL" id="ODM90139.1"/>
    </source>
</evidence>
<keyword evidence="3" id="KW-1185">Reference proteome</keyword>